<dbReference type="InterPro" id="IPR016024">
    <property type="entry name" value="ARM-type_fold"/>
</dbReference>
<evidence type="ECO:0000313" key="9">
    <source>
        <dbReference type="EMBL" id="GAX77533.1"/>
    </source>
</evidence>
<dbReference type="GO" id="GO:0005737">
    <property type="term" value="C:cytoplasm"/>
    <property type="evidence" value="ECO:0007669"/>
    <property type="project" value="InterPro"/>
</dbReference>
<dbReference type="InterPro" id="IPR032413">
    <property type="entry name" value="Arm_3"/>
</dbReference>
<dbReference type="InterPro" id="IPR024931">
    <property type="entry name" value="Importin_alpha"/>
</dbReference>
<keyword evidence="4 5" id="KW-0653">Protein transport</keyword>
<keyword evidence="10" id="KW-1185">Reference proteome</keyword>
<dbReference type="AlphaFoldDB" id="A0A250X378"/>
<feature type="repeat" description="ARM" evidence="6">
    <location>
        <begin position="110"/>
        <end position="153"/>
    </location>
</feature>
<dbReference type="Pfam" id="PF01749">
    <property type="entry name" value="IBB"/>
    <property type="match status" value="1"/>
</dbReference>
<evidence type="ECO:0000256" key="6">
    <source>
        <dbReference type="PROSITE-ProRule" id="PRU00259"/>
    </source>
</evidence>
<dbReference type="SMART" id="SM00185">
    <property type="entry name" value="ARM"/>
    <property type="match status" value="8"/>
</dbReference>
<dbReference type="OrthoDB" id="29145at2759"/>
<dbReference type="PROSITE" id="PS51214">
    <property type="entry name" value="IBB"/>
    <property type="match status" value="1"/>
</dbReference>
<dbReference type="InterPro" id="IPR002652">
    <property type="entry name" value="Importin-a_IBB"/>
</dbReference>
<dbReference type="PANTHER" id="PTHR23316">
    <property type="entry name" value="IMPORTIN ALPHA"/>
    <property type="match status" value="1"/>
</dbReference>
<dbReference type="Pfam" id="PF16186">
    <property type="entry name" value="Arm_3"/>
    <property type="match status" value="1"/>
</dbReference>
<dbReference type="GO" id="GO:0061608">
    <property type="term" value="F:nuclear import signal receptor activity"/>
    <property type="evidence" value="ECO:0007669"/>
    <property type="project" value="InterPro"/>
</dbReference>
<keyword evidence="3" id="KW-0677">Repeat</keyword>
<dbReference type="STRING" id="1157962.A0A250X378"/>
<dbReference type="PROSITE" id="PS50176">
    <property type="entry name" value="ARM_REPEAT"/>
    <property type="match status" value="2"/>
</dbReference>
<feature type="region of interest" description="Disordered" evidence="7">
    <location>
        <begin position="39"/>
        <end position="58"/>
    </location>
</feature>
<feature type="repeat" description="ARM" evidence="6">
    <location>
        <begin position="153"/>
        <end position="181"/>
    </location>
</feature>
<dbReference type="InterPro" id="IPR000225">
    <property type="entry name" value="Armadillo"/>
</dbReference>
<comment type="similarity">
    <text evidence="1 5">Belongs to the importin alpha family.</text>
</comment>
<dbReference type="InterPro" id="IPR011989">
    <property type="entry name" value="ARM-like"/>
</dbReference>
<name>A0A250X378_9CHLO</name>
<sequence>MSKVAAHRKNTKAGIDIDEARRKREDNIIELRKSKRDENLQKKRSTFATPQYVAEDSTKGSAGQKLDELPMMVQAVFSSNVQEQYEATQRFRKLLSIERNPPIEEVIKTGVVPKFVEFLQRTDAPQLQFEAAWALTNVASGTSDHTKVVIDEGAVPIFVQLLSSPSDDVREQAVWALGNIAGDSPRCRDFVLQHNAMPPLLEQLNDQAKIGMLRNATWTLSNFCRGKPAPNFAITKQALPTLAQLIHHGDEEVLTDACWALSYLSDGDNDRIDKVIEANVCRRLVELLMHSSPAVLVPALRTVGNIVTGNDMQTQVIINCGALTCLLNLLMTNHKKSIKKEACWTISNITAGTKDQIQAVFDANLIPPLIKMLATAEYDIKKEAAWAISNATSGGTADQIRGLVEAGCIKPLCDTLSVNDPRIIIVGLEGLENILKIGEQIKKMPGSEGVNPYARLIEAAEGLDKIEALQDHPGEDVYEKAVHILETYYDADEGEDQNLAPAMDASQGQYAFGAPAVQPAAAGQFNFGGAPATPPQFNFQ</sequence>
<dbReference type="FunFam" id="1.25.10.10:FF:000040">
    <property type="entry name" value="Importin subunit alpha"/>
    <property type="match status" value="1"/>
</dbReference>
<evidence type="ECO:0000256" key="2">
    <source>
        <dbReference type="ARBA" id="ARBA00022448"/>
    </source>
</evidence>
<dbReference type="Gene3D" id="1.20.5.690">
    <property type="entry name" value="Importin-alpha, importin-beta-binding domain"/>
    <property type="match status" value="1"/>
</dbReference>
<dbReference type="PIRSF" id="PIRSF005673">
    <property type="entry name" value="Importin_alpha"/>
    <property type="match status" value="1"/>
</dbReference>
<evidence type="ECO:0000256" key="1">
    <source>
        <dbReference type="ARBA" id="ARBA00010394"/>
    </source>
</evidence>
<organism evidence="9 10">
    <name type="scientific">Chlamydomonas eustigma</name>
    <dbReference type="NCBI Taxonomy" id="1157962"/>
    <lineage>
        <taxon>Eukaryota</taxon>
        <taxon>Viridiplantae</taxon>
        <taxon>Chlorophyta</taxon>
        <taxon>core chlorophytes</taxon>
        <taxon>Chlorophyceae</taxon>
        <taxon>CS clade</taxon>
        <taxon>Chlamydomonadales</taxon>
        <taxon>Chlamydomonadaceae</taxon>
        <taxon>Chlamydomonas</taxon>
    </lineage>
</organism>
<protein>
    <recommendedName>
        <fullName evidence="5">Importin subunit alpha</fullName>
    </recommendedName>
</protein>
<evidence type="ECO:0000256" key="4">
    <source>
        <dbReference type="ARBA" id="ARBA00022927"/>
    </source>
</evidence>
<dbReference type="SUPFAM" id="SSF48371">
    <property type="entry name" value="ARM repeat"/>
    <property type="match status" value="1"/>
</dbReference>
<comment type="caution">
    <text evidence="9">The sequence shown here is derived from an EMBL/GenBank/DDBJ whole genome shotgun (WGS) entry which is preliminary data.</text>
</comment>
<dbReference type="InterPro" id="IPR036975">
    <property type="entry name" value="Importin-a_IBB_sf"/>
</dbReference>
<evidence type="ECO:0000256" key="5">
    <source>
        <dbReference type="PIRNR" id="PIRNR005673"/>
    </source>
</evidence>
<dbReference type="Pfam" id="PF00514">
    <property type="entry name" value="Arm"/>
    <property type="match status" value="7"/>
</dbReference>
<keyword evidence="2 5" id="KW-0813">Transport</keyword>
<dbReference type="EMBL" id="BEGY01000025">
    <property type="protein sequence ID" value="GAX77533.1"/>
    <property type="molecule type" value="Genomic_DNA"/>
</dbReference>
<dbReference type="Proteomes" id="UP000232323">
    <property type="component" value="Unassembled WGS sequence"/>
</dbReference>
<accession>A0A250X378</accession>
<proteinExistence type="inferred from homology"/>
<reference evidence="9 10" key="1">
    <citation type="submission" date="2017-08" db="EMBL/GenBank/DDBJ databases">
        <title>Acidophilic green algal genome provides insights into adaptation to an acidic environment.</title>
        <authorList>
            <person name="Hirooka S."/>
            <person name="Hirose Y."/>
            <person name="Kanesaki Y."/>
            <person name="Higuchi S."/>
            <person name="Fujiwara T."/>
            <person name="Onuma R."/>
            <person name="Era A."/>
            <person name="Ohbayashi R."/>
            <person name="Uzuka A."/>
            <person name="Nozaki H."/>
            <person name="Yoshikawa H."/>
            <person name="Miyagishima S.Y."/>
        </authorList>
    </citation>
    <scope>NUCLEOTIDE SEQUENCE [LARGE SCALE GENOMIC DNA]</scope>
    <source>
        <strain evidence="9 10">NIES-2499</strain>
    </source>
</reference>
<evidence type="ECO:0000256" key="7">
    <source>
        <dbReference type="SAM" id="MobiDB-lite"/>
    </source>
</evidence>
<evidence type="ECO:0000313" key="10">
    <source>
        <dbReference type="Proteomes" id="UP000232323"/>
    </source>
</evidence>
<evidence type="ECO:0000259" key="8">
    <source>
        <dbReference type="PROSITE" id="PS51214"/>
    </source>
</evidence>
<dbReference type="GO" id="GO:0006606">
    <property type="term" value="P:protein import into nucleus"/>
    <property type="evidence" value="ECO:0007669"/>
    <property type="project" value="InterPro"/>
</dbReference>
<gene>
    <name evidence="9" type="ORF">CEUSTIGMA_g4977.t1</name>
</gene>
<dbReference type="Gene3D" id="1.25.10.10">
    <property type="entry name" value="Leucine-rich Repeat Variant"/>
    <property type="match status" value="1"/>
</dbReference>
<feature type="domain" description="IBB" evidence="8">
    <location>
        <begin position="1"/>
        <end position="53"/>
    </location>
</feature>
<evidence type="ECO:0000256" key="3">
    <source>
        <dbReference type="ARBA" id="ARBA00022737"/>
    </source>
</evidence>